<dbReference type="Proteomes" id="UP000076881">
    <property type="component" value="Unassembled WGS sequence"/>
</dbReference>
<dbReference type="OrthoDB" id="10259785at2759"/>
<feature type="compositionally biased region" description="Basic and acidic residues" evidence="1">
    <location>
        <begin position="110"/>
        <end position="136"/>
    </location>
</feature>
<organism evidence="2 3">
    <name type="scientific">Akanthomyces lecanii RCEF 1005</name>
    <dbReference type="NCBI Taxonomy" id="1081108"/>
    <lineage>
        <taxon>Eukaryota</taxon>
        <taxon>Fungi</taxon>
        <taxon>Dikarya</taxon>
        <taxon>Ascomycota</taxon>
        <taxon>Pezizomycotina</taxon>
        <taxon>Sordariomycetes</taxon>
        <taxon>Hypocreomycetidae</taxon>
        <taxon>Hypocreales</taxon>
        <taxon>Cordycipitaceae</taxon>
        <taxon>Akanthomyces</taxon>
        <taxon>Cordyceps confragosa</taxon>
    </lineage>
</organism>
<feature type="compositionally biased region" description="Polar residues" evidence="1">
    <location>
        <begin position="540"/>
        <end position="549"/>
    </location>
</feature>
<feature type="compositionally biased region" description="Polar residues" evidence="1">
    <location>
        <begin position="143"/>
        <end position="157"/>
    </location>
</feature>
<dbReference type="EMBL" id="AZHF01000003">
    <property type="protein sequence ID" value="OAA77614.1"/>
    <property type="molecule type" value="Genomic_DNA"/>
</dbReference>
<evidence type="ECO:0000313" key="2">
    <source>
        <dbReference type="EMBL" id="OAA77614.1"/>
    </source>
</evidence>
<feature type="compositionally biased region" description="Basic and acidic residues" evidence="1">
    <location>
        <begin position="27"/>
        <end position="57"/>
    </location>
</feature>
<sequence length="882" mass="100150">MGDSVNIQNLLQAGYFKTSRNRSKSPGYDHLDQDEEPRRVGRSRDDYDYEKRHDRPRLSPSPIRLPPPPAHARAASRSRSAPPRPAVDDEDSILKKEHGYRKTPPPEEEAASRGDADQEHVIMEVHEFNPERRFVILDDDEPATSTIGGKPNSSEQNAESRPKSNENLKPEAFPDGSSKYHRRAPSAGLSPTPPTGRRRSRQDLPVLETEFGERRHTEHHRSRSAVNGPRPDYFNPSRSSRPFGDQLLSPEIMKQTSRGKEETYYGGEYRDRPREKRYSRTNLENSAKRSDTASEYRTPRRTSSTDRGSDRRNREYYSSSSREDAYPRPSQPSSREPTKSSARTSREPSRSKDEYLKISQPSSAPHKPLVVQEDTPLSLPRAPSAPDSERNSVGKPSARSSTLPPEKIPPRTSTMPVRSAEKPPVLRSAATINPAKESQNFVQSPLPYPEEDVFHVDPLSVPRDAKRSANGSVPTVSMPTLPPEPTAGATPRQKSGDADAPRPVSPAPEAKEWKPASFDPAKDGVKPERPVGTYRRYSENRNAPASDQLPNCPRINPVVGKVDWLTLPRTDFNICPECYGQVFSNSDYRTDFHPVLRPTVDAIACDFGSSPWYRIAWLLILKNKDPDLRVFHDIAAISTAARGYRCPGDRKTTRDWYTIRDPYTKRPVPEFTVCYQCAKTVEALLPNLSGIFVPLDLRSSLVRSTCALHFAPDRTDFVLYFDSFETTADKAHSSKKSPDLGYLAQKLERLSVHNACREDKPITDGYWHCMQYLPQFTVCADCFEDVVQPRLSEDNVIARNFYIKPQKIQLATCQLYSPRMRDVFKRACRRDDPKYLEGKVRERLDIESSIKSKLAKLDRDGKRDPRTEKQIDDLIEEWKEWE</sequence>
<feature type="compositionally biased region" description="Basic and acidic residues" evidence="1">
    <location>
        <begin position="258"/>
        <end position="278"/>
    </location>
</feature>
<evidence type="ECO:0000256" key="1">
    <source>
        <dbReference type="SAM" id="MobiDB-lite"/>
    </source>
</evidence>
<feature type="compositionally biased region" description="Basic and acidic residues" evidence="1">
    <location>
        <begin position="158"/>
        <end position="169"/>
    </location>
</feature>
<dbReference type="STRING" id="1081108.A0A168HCZ8"/>
<evidence type="ECO:0000313" key="3">
    <source>
        <dbReference type="Proteomes" id="UP000076881"/>
    </source>
</evidence>
<dbReference type="AlphaFoldDB" id="A0A168HCZ8"/>
<feature type="compositionally biased region" description="Low complexity" evidence="1">
    <location>
        <begin position="71"/>
        <end position="81"/>
    </location>
</feature>
<feature type="compositionally biased region" description="Basic and acidic residues" evidence="1">
    <location>
        <begin position="344"/>
        <end position="356"/>
    </location>
</feature>
<feature type="compositionally biased region" description="Polar residues" evidence="1">
    <location>
        <begin position="331"/>
        <end position="343"/>
    </location>
</feature>
<reference evidence="2 3" key="1">
    <citation type="journal article" date="2016" name="Genome Biol. Evol.">
        <title>Divergent and convergent evolution of fungal pathogenicity.</title>
        <authorList>
            <person name="Shang Y."/>
            <person name="Xiao G."/>
            <person name="Zheng P."/>
            <person name="Cen K."/>
            <person name="Zhan S."/>
            <person name="Wang C."/>
        </authorList>
    </citation>
    <scope>NUCLEOTIDE SEQUENCE [LARGE SCALE GENOMIC DNA]</scope>
    <source>
        <strain evidence="2 3">RCEF 1005</strain>
    </source>
</reference>
<feature type="compositionally biased region" description="Basic and acidic residues" evidence="1">
    <location>
        <begin position="286"/>
        <end position="326"/>
    </location>
</feature>
<keyword evidence="3" id="KW-1185">Reference proteome</keyword>
<feature type="compositionally biased region" description="Polar residues" evidence="1">
    <location>
        <begin position="469"/>
        <end position="478"/>
    </location>
</feature>
<protein>
    <submittedName>
        <fullName evidence="2">Uncharacterized protein</fullName>
    </submittedName>
</protein>
<feature type="compositionally biased region" description="Basic and acidic residues" evidence="1">
    <location>
        <begin position="509"/>
        <end position="529"/>
    </location>
</feature>
<gene>
    <name evidence="2" type="ORF">LEL_04437</name>
</gene>
<name>A0A168HCZ8_CORDF</name>
<feature type="region of interest" description="Disordered" evidence="1">
    <location>
        <begin position="14"/>
        <end position="549"/>
    </location>
</feature>
<comment type="caution">
    <text evidence="2">The sequence shown here is derived from an EMBL/GenBank/DDBJ whole genome shotgun (WGS) entry which is preliminary data.</text>
</comment>
<proteinExistence type="predicted"/>
<accession>A0A168HCZ8</accession>